<dbReference type="PROSITE" id="PS52016">
    <property type="entry name" value="TONB_DEPENDENT_REC_3"/>
    <property type="match status" value="1"/>
</dbReference>
<dbReference type="GO" id="GO:0044718">
    <property type="term" value="P:siderophore transmembrane transport"/>
    <property type="evidence" value="ECO:0007669"/>
    <property type="project" value="TreeGrafter"/>
</dbReference>
<keyword evidence="2" id="KW-0812">Transmembrane</keyword>
<feature type="signal peptide" evidence="3">
    <location>
        <begin position="1"/>
        <end position="19"/>
    </location>
</feature>
<accession>A0A951IWU6</accession>
<gene>
    <name evidence="5" type="ORF">EGN73_04010</name>
</gene>
<dbReference type="Pfam" id="PF13715">
    <property type="entry name" value="CarbopepD_reg_2"/>
    <property type="match status" value="1"/>
</dbReference>
<protein>
    <submittedName>
        <fullName evidence="5">TonB-dependent receptor</fullName>
    </submittedName>
</protein>
<keyword evidence="2" id="KW-0472">Membrane</keyword>
<keyword evidence="6" id="KW-1185">Reference proteome</keyword>
<dbReference type="Proteomes" id="UP000727490">
    <property type="component" value="Unassembled WGS sequence"/>
</dbReference>
<dbReference type="Pfam" id="PF07715">
    <property type="entry name" value="Plug"/>
    <property type="match status" value="1"/>
</dbReference>
<keyword evidence="2" id="KW-1134">Transmembrane beta strand</keyword>
<comment type="similarity">
    <text evidence="2">Belongs to the TonB-dependent receptor family.</text>
</comment>
<proteinExistence type="inferred from homology"/>
<organism evidence="5 6">
    <name type="scientific">Arthrospiribacter ruber</name>
    <dbReference type="NCBI Taxonomy" id="2487934"/>
    <lineage>
        <taxon>Bacteria</taxon>
        <taxon>Pseudomonadati</taxon>
        <taxon>Bacteroidota</taxon>
        <taxon>Cytophagia</taxon>
        <taxon>Cytophagales</taxon>
        <taxon>Cyclobacteriaceae</taxon>
        <taxon>Arthrospiribacter</taxon>
    </lineage>
</organism>
<keyword evidence="2" id="KW-0813">Transport</keyword>
<name>A0A951IWU6_9BACT</name>
<feature type="domain" description="TonB-dependent receptor plug" evidence="4">
    <location>
        <begin position="123"/>
        <end position="227"/>
    </location>
</feature>
<dbReference type="RefSeq" id="WP_219287186.1">
    <property type="nucleotide sequence ID" value="NZ_RPHB01000002.1"/>
</dbReference>
<dbReference type="PANTHER" id="PTHR30069">
    <property type="entry name" value="TONB-DEPENDENT OUTER MEMBRANE RECEPTOR"/>
    <property type="match status" value="1"/>
</dbReference>
<keyword evidence="1 3" id="KW-0732">Signal</keyword>
<evidence type="ECO:0000313" key="6">
    <source>
        <dbReference type="Proteomes" id="UP000727490"/>
    </source>
</evidence>
<comment type="subcellular location">
    <subcellularLocation>
        <location evidence="2">Cell outer membrane</location>
        <topology evidence="2">Multi-pass membrane protein</topology>
    </subcellularLocation>
</comment>
<keyword evidence="2" id="KW-0998">Cell outer membrane</keyword>
<keyword evidence="5" id="KW-0675">Receptor</keyword>
<reference evidence="5 6" key="1">
    <citation type="journal article" date="2020" name="Syst. Appl. Microbiol.">
        <title>Arthrospiribacter ruber gen. nov., sp. nov., a novel bacterium isolated from Arthrospira cultures.</title>
        <authorList>
            <person name="Waleron M."/>
            <person name="Misztak A."/>
            <person name="Waleron M.M."/>
            <person name="Furmaniak M."/>
            <person name="Mrozik A."/>
            <person name="Waleron K."/>
        </authorList>
    </citation>
    <scope>NUCLEOTIDE SEQUENCE [LARGE SCALE GENOMIC DNA]</scope>
    <source>
        <strain evidence="5 6">DPMB0001</strain>
    </source>
</reference>
<sequence length="791" mass="89928">MQIKKLCIALAIYSLNILAGQAQSTVILEGRILDSKSYPMEGVGIYVKELGTGVLSNQEGLFSLVLPEDLIYSLKISHLGYRSQELSISTGTGFSPFLEVVLEESEMSLQEVVVNGKNQVRELRETAFPVDVVDGKSLHHTTLDLAHALDRVSGVRIRENGGVGSGMNLSLNGFSGRQVKVFMDGIPMDNMGSSFQLNNIPVNLAKHIEIYKGVVPVGLGADALGGAINIVTQTYEKSHLDISYSFGSFNTHRTAVNAVHVGKGGFVAQVNAFQNYSDNNYWVNVDVADINTGQYFPDQWVKRFHDTYHNETLIAQVGWVNKPFADKLLFGATLGKNYAEIQTGARMVTVFGSWHRRGTIVMPTLRYEKKGLFSSRLDLSFNANYNLGSEQNIDTLNRRYNWFGQYKTYDGPGGERSRTLYKFRNNNGLTNTTLHYHLDEKQSLTFNHVFNTFNREGSDELFPDDARYDQPRTNTKNIMGLGYQLRDHEKWGASVFLKSYNQGTHYTQSYNPSGQWGDVAYLDMDNSFSKLGYGAALTHFLKERLQIKGSFERSYRLPETEELFGDLINLSANIDLRPESSYNYNLGLNYWSDSKQSKRLNLSGNFFYRDSRDFIRARLNNNQVMQVMENLGNVLTKGVEADLRLFLKDQWQAGLTMTYQDLRNNTKYEGGQQTVSILYKDRIPNMPYLFGNVDASYGLDNVKLQGDRWNIGVNLLYVHEFYLYWPSLGSDKLTVPKQISIEMESSYTFGKRSRYQFTIECRNLMDSLLYDNFSLQKPGRNFTGKVRYFFL</sequence>
<dbReference type="GO" id="GO:0015344">
    <property type="term" value="F:siderophore uptake transmembrane transporter activity"/>
    <property type="evidence" value="ECO:0007669"/>
    <property type="project" value="TreeGrafter"/>
</dbReference>
<dbReference type="AlphaFoldDB" id="A0A951IWU6"/>
<feature type="chain" id="PRO_5037163727" evidence="3">
    <location>
        <begin position="20"/>
        <end position="791"/>
    </location>
</feature>
<comment type="caution">
    <text evidence="5">The sequence shown here is derived from an EMBL/GenBank/DDBJ whole genome shotgun (WGS) entry which is preliminary data.</text>
</comment>
<evidence type="ECO:0000256" key="3">
    <source>
        <dbReference type="SAM" id="SignalP"/>
    </source>
</evidence>
<dbReference type="InterPro" id="IPR039426">
    <property type="entry name" value="TonB-dep_rcpt-like"/>
</dbReference>
<dbReference type="InterPro" id="IPR012910">
    <property type="entry name" value="Plug_dom"/>
</dbReference>
<dbReference type="PANTHER" id="PTHR30069:SF29">
    <property type="entry name" value="HEMOGLOBIN AND HEMOGLOBIN-HAPTOGLOBIN-BINDING PROTEIN 1-RELATED"/>
    <property type="match status" value="1"/>
</dbReference>
<evidence type="ECO:0000313" key="5">
    <source>
        <dbReference type="EMBL" id="MBW3466973.1"/>
    </source>
</evidence>
<evidence type="ECO:0000256" key="2">
    <source>
        <dbReference type="PROSITE-ProRule" id="PRU01360"/>
    </source>
</evidence>
<dbReference type="GO" id="GO:0009279">
    <property type="term" value="C:cell outer membrane"/>
    <property type="evidence" value="ECO:0007669"/>
    <property type="project" value="UniProtKB-SubCell"/>
</dbReference>
<dbReference type="EMBL" id="RPHB01000002">
    <property type="protein sequence ID" value="MBW3466973.1"/>
    <property type="molecule type" value="Genomic_DNA"/>
</dbReference>
<evidence type="ECO:0000259" key="4">
    <source>
        <dbReference type="Pfam" id="PF07715"/>
    </source>
</evidence>
<evidence type="ECO:0000256" key="1">
    <source>
        <dbReference type="ARBA" id="ARBA00022729"/>
    </source>
</evidence>